<dbReference type="GO" id="GO:0015630">
    <property type="term" value="C:microtubule cytoskeleton"/>
    <property type="evidence" value="ECO:0007669"/>
    <property type="project" value="TreeGrafter"/>
</dbReference>
<dbReference type="GO" id="GO:0007165">
    <property type="term" value="P:signal transduction"/>
    <property type="evidence" value="ECO:0007669"/>
    <property type="project" value="InterPro"/>
</dbReference>
<feature type="region of interest" description="Disordered" evidence="3">
    <location>
        <begin position="1"/>
        <end position="71"/>
    </location>
</feature>
<sequence>MSVMVEPRRPSRQDTFDLRNDIHVDEGLHRTQNDTPSHTSDEEHSVLEDDSSNEDRDGEYMDDDDGSSSLSIPNESIDFDLVYSLHNFAATVEGQASVVKGDSLYLMDDSNSYWWLVRVLTTQEVGYIPAENIETPFERLARLNKHRNVDLASATQEELRVGSSRDAEILRLEQRRIVPSRAADRRTVIFGESSRVFTYPPAVWHTDDEDGDWDDDDMDYDEPYEQDLITDEDGAQNDVLDNMEPDDGMSWEGNAVEEERAHAAAIAAAATAGQGSASPISPIVPSNAPAPIQTQQQPPVSVSPQPNGLASTLRQQTSKERLYAEAQSQPQQILTQPQTQPQNGAPSPISPAGSTPTRTYLDPADAGETRQISVTPSIAKEAARQSILAQQNAVTEENAKRIREDAEAAAAEENARKKNKIKDTPPVSSNSVARVASNDSVRSNGSGGAKLRKGRDSPAPSQDEDGGKKKKGGVFSGLFGRKKDKEKGKSESSESIRNSEESSRSSQYTASTETLGSASARSLRNSTDPRRSNAGSTPTPGQKPAVVQPIISQHTLKMQQIDQEQQALYQQYLKSSPATAPEASYGLQSASAVMPVNNNNLSANFRTQGGRPGSLILSPTLDGHAAVPELSVIRVFAGPNVHTEATFKTVLLNTSTTSGDLIRQAMQRFRLAAGEDPAEYYLEIKQVEGQSAVLLPHEKPLGVFEGLVEAAMHLPTVRRGSFGSISSVSSNLSAHPAIRKLSMNDFTDDSAVKFYLNRKSSKENLQQPDDEDNTSTPRISVDELDDKLGPANRASLTLDGSSVMPERFTSPSTRFSLQVFILPEDLPDGMVFDPLTEAIIPKSSLRDRSLTTSNHGASAGVSQTERRKVLNFPKNTTTAEVIELALERFGIAEGVVDGGDEVEDKLSKRVSLARVRYGLAVQGYDQGERNLQPSSKILDAFARPPVFRPVDRRSGEKRRSVDSTMLLGAAEDIRPDDPIFILRRAHGLRNTGKSKMNAPLDDYALQKRHQRESMTEPISISVSSEDGKPQQQQQMSRQELIAAQRLASREKQRAILSAQTNSEKGVNILLSGNRMLQSSQHPEGGDRMRYSYVQDGETIDITDIVEEVQRGGNSQDYLEDVARNHEGLGDNLDRLLNKIKGTTGRVGSPDQKGSYISTASTLTVEEDTRRNSDDSSYSVLDNEELTPTASKPDVVQTQAQPASSSSPVRTRAATATPSERAGSKAEAHKQSSMGSLNSDSSSNEATTPSTPATTAHARSNTPRRGPLIMKEDFGIANMMTIIEHNAAAKRPAPPPAMDTVDHMLFGAPITVEELHPRVREMYAGTLKQLDDMDRELDRALAAISRGFS</sequence>
<dbReference type="Gene3D" id="3.10.20.90">
    <property type="entry name" value="Phosphatidylinositol 3-kinase Catalytic Subunit, Chain A, domain 1"/>
    <property type="match status" value="1"/>
</dbReference>
<dbReference type="PANTHER" id="PTHR47775">
    <property type="entry name" value="BUD SITE SELECTION PROTEIN 14"/>
    <property type="match status" value="1"/>
</dbReference>
<dbReference type="Pfam" id="PF00788">
    <property type="entry name" value="RA"/>
    <property type="match status" value="1"/>
</dbReference>
<feature type="compositionally biased region" description="Low complexity" evidence="3">
    <location>
        <begin position="1198"/>
        <end position="1207"/>
    </location>
</feature>
<dbReference type="Proteomes" id="UP000054279">
    <property type="component" value="Unassembled WGS sequence"/>
</dbReference>
<dbReference type="InterPro" id="IPR029071">
    <property type="entry name" value="Ubiquitin-like_domsf"/>
</dbReference>
<feature type="region of interest" description="Disordered" evidence="3">
    <location>
        <begin position="1008"/>
        <end position="1038"/>
    </location>
</feature>
<feature type="compositionally biased region" description="Acidic residues" evidence="3">
    <location>
        <begin position="207"/>
        <end position="249"/>
    </location>
</feature>
<dbReference type="GO" id="GO:0008104">
    <property type="term" value="P:intracellular protein localization"/>
    <property type="evidence" value="ECO:0007669"/>
    <property type="project" value="TreeGrafter"/>
</dbReference>
<organism evidence="6 7">
    <name type="scientific">Sphaerobolus stellatus (strain SS14)</name>
    <dbReference type="NCBI Taxonomy" id="990650"/>
    <lineage>
        <taxon>Eukaryota</taxon>
        <taxon>Fungi</taxon>
        <taxon>Dikarya</taxon>
        <taxon>Basidiomycota</taxon>
        <taxon>Agaricomycotina</taxon>
        <taxon>Agaricomycetes</taxon>
        <taxon>Phallomycetidae</taxon>
        <taxon>Geastrales</taxon>
        <taxon>Sphaerobolaceae</taxon>
        <taxon>Sphaerobolus</taxon>
    </lineage>
</organism>
<feature type="compositionally biased region" description="Basic and acidic residues" evidence="3">
    <location>
        <begin position="1"/>
        <end position="32"/>
    </location>
</feature>
<feature type="region of interest" description="Disordered" evidence="3">
    <location>
        <begin position="202"/>
        <end position="251"/>
    </location>
</feature>
<evidence type="ECO:0000256" key="1">
    <source>
        <dbReference type="ARBA" id="ARBA00022443"/>
    </source>
</evidence>
<evidence type="ECO:0000313" key="6">
    <source>
        <dbReference type="EMBL" id="KIJ26774.1"/>
    </source>
</evidence>
<evidence type="ECO:0000259" key="5">
    <source>
        <dbReference type="PROSITE" id="PS50200"/>
    </source>
</evidence>
<dbReference type="SUPFAM" id="SSF50044">
    <property type="entry name" value="SH3-domain"/>
    <property type="match status" value="1"/>
</dbReference>
<dbReference type="PROSITE" id="PS50002">
    <property type="entry name" value="SH3"/>
    <property type="match status" value="1"/>
</dbReference>
<dbReference type="Pfam" id="PF00018">
    <property type="entry name" value="SH3_1"/>
    <property type="match status" value="1"/>
</dbReference>
<dbReference type="HOGENOM" id="CLU_002295_0_0_1"/>
<feature type="compositionally biased region" description="Basic and acidic residues" evidence="3">
    <location>
        <begin position="481"/>
        <end position="503"/>
    </location>
</feature>
<feature type="domain" description="Ras-associating" evidence="5">
    <location>
        <begin position="632"/>
        <end position="761"/>
    </location>
</feature>
<accession>A0A0C9TY53</accession>
<dbReference type="InterPro" id="IPR036028">
    <property type="entry name" value="SH3-like_dom_sf"/>
</dbReference>
<evidence type="ECO:0008006" key="8">
    <source>
        <dbReference type="Google" id="ProtNLM"/>
    </source>
</evidence>
<dbReference type="EMBL" id="KN837357">
    <property type="protein sequence ID" value="KIJ26774.1"/>
    <property type="molecule type" value="Genomic_DNA"/>
</dbReference>
<dbReference type="SUPFAM" id="SSF54236">
    <property type="entry name" value="Ubiquitin-like"/>
    <property type="match status" value="1"/>
</dbReference>
<feature type="compositionally biased region" description="Low complexity" evidence="3">
    <location>
        <begin position="1231"/>
        <end position="1259"/>
    </location>
</feature>
<feature type="compositionally biased region" description="Low complexity" evidence="3">
    <location>
        <begin position="427"/>
        <end position="443"/>
    </location>
</feature>
<dbReference type="OrthoDB" id="15425at2759"/>
<protein>
    <recommendedName>
        <fullName evidence="8">SH3 domain-containing protein</fullName>
    </recommendedName>
</protein>
<feature type="domain" description="SH3" evidence="4">
    <location>
        <begin position="77"/>
        <end position="138"/>
    </location>
</feature>
<feature type="compositionally biased region" description="Polar residues" evidence="3">
    <location>
        <begin position="1016"/>
        <end position="1037"/>
    </location>
</feature>
<feature type="compositionally biased region" description="Low complexity" evidence="3">
    <location>
        <begin position="289"/>
        <end position="306"/>
    </location>
</feature>
<feature type="region of interest" description="Disordered" evidence="3">
    <location>
        <begin position="275"/>
        <end position="546"/>
    </location>
</feature>
<feature type="compositionally biased region" description="Basic and acidic residues" evidence="3">
    <location>
        <begin position="39"/>
        <end position="59"/>
    </location>
</feature>
<feature type="region of interest" description="Disordered" evidence="3">
    <location>
        <begin position="1142"/>
        <end position="1267"/>
    </location>
</feature>
<gene>
    <name evidence="6" type="ORF">M422DRAFT_272116</name>
</gene>
<feature type="compositionally biased region" description="Low complexity" evidence="3">
    <location>
        <begin position="327"/>
        <end position="342"/>
    </location>
</feature>
<dbReference type="PROSITE" id="PS50200">
    <property type="entry name" value="RA"/>
    <property type="match status" value="1"/>
</dbReference>
<keyword evidence="1 2" id="KW-0728">SH3 domain</keyword>
<feature type="compositionally biased region" description="Polar residues" evidence="3">
    <location>
        <begin position="1154"/>
        <end position="1163"/>
    </location>
</feature>
<evidence type="ECO:0000256" key="3">
    <source>
        <dbReference type="SAM" id="MobiDB-lite"/>
    </source>
</evidence>
<proteinExistence type="predicted"/>
<keyword evidence="7" id="KW-1185">Reference proteome</keyword>
<dbReference type="GO" id="GO:0051286">
    <property type="term" value="C:cell tip"/>
    <property type="evidence" value="ECO:0007669"/>
    <property type="project" value="TreeGrafter"/>
</dbReference>
<feature type="compositionally biased region" description="Polar residues" evidence="3">
    <location>
        <begin position="507"/>
        <end position="526"/>
    </location>
</feature>
<dbReference type="GO" id="GO:0030950">
    <property type="term" value="P:establishment or maintenance of actin cytoskeleton polarity"/>
    <property type="evidence" value="ECO:0007669"/>
    <property type="project" value="TreeGrafter"/>
</dbReference>
<feature type="region of interest" description="Disordered" evidence="3">
    <location>
        <begin position="759"/>
        <end position="807"/>
    </location>
</feature>
<dbReference type="InterPro" id="IPR001452">
    <property type="entry name" value="SH3_domain"/>
</dbReference>
<evidence type="ECO:0000313" key="7">
    <source>
        <dbReference type="Proteomes" id="UP000054279"/>
    </source>
</evidence>
<reference evidence="6 7" key="1">
    <citation type="submission" date="2014-06" db="EMBL/GenBank/DDBJ databases">
        <title>Evolutionary Origins and Diversification of the Mycorrhizal Mutualists.</title>
        <authorList>
            <consortium name="DOE Joint Genome Institute"/>
            <consortium name="Mycorrhizal Genomics Consortium"/>
            <person name="Kohler A."/>
            <person name="Kuo A."/>
            <person name="Nagy L.G."/>
            <person name="Floudas D."/>
            <person name="Copeland A."/>
            <person name="Barry K.W."/>
            <person name="Cichocki N."/>
            <person name="Veneault-Fourrey C."/>
            <person name="LaButti K."/>
            <person name="Lindquist E.A."/>
            <person name="Lipzen A."/>
            <person name="Lundell T."/>
            <person name="Morin E."/>
            <person name="Murat C."/>
            <person name="Riley R."/>
            <person name="Ohm R."/>
            <person name="Sun H."/>
            <person name="Tunlid A."/>
            <person name="Henrissat B."/>
            <person name="Grigoriev I.V."/>
            <person name="Hibbett D.S."/>
            <person name="Martin F."/>
        </authorList>
    </citation>
    <scope>NUCLEOTIDE SEQUENCE [LARGE SCALE GENOMIC DNA]</scope>
    <source>
        <strain evidence="6 7">SS14</strain>
    </source>
</reference>
<dbReference type="Gene3D" id="2.30.30.40">
    <property type="entry name" value="SH3 Domains"/>
    <property type="match status" value="1"/>
</dbReference>
<dbReference type="InterPro" id="IPR000159">
    <property type="entry name" value="RA_dom"/>
</dbReference>
<evidence type="ECO:0000259" key="4">
    <source>
        <dbReference type="PROSITE" id="PS50002"/>
    </source>
</evidence>
<dbReference type="InterPro" id="IPR053039">
    <property type="entry name" value="Polarity_Bud-Selection_Reg"/>
</dbReference>
<feature type="compositionally biased region" description="Basic and acidic residues" evidence="3">
    <location>
        <begin position="397"/>
        <end position="406"/>
    </location>
</feature>
<dbReference type="SMART" id="SM00326">
    <property type="entry name" value="SH3"/>
    <property type="match status" value="1"/>
</dbReference>
<evidence type="ECO:0000256" key="2">
    <source>
        <dbReference type="PROSITE-ProRule" id="PRU00192"/>
    </source>
</evidence>
<name>A0A0C9TY53_SPHS4</name>
<dbReference type="PANTHER" id="PTHR47775:SF1">
    <property type="entry name" value="BUD SITE SELECTION PROTEIN 14"/>
    <property type="match status" value="1"/>
</dbReference>
<feature type="compositionally biased region" description="Polar residues" evidence="3">
    <location>
        <begin position="1174"/>
        <end position="1189"/>
    </location>
</feature>